<proteinExistence type="inferred from homology"/>
<name>A0A8H3D200_9AGAM</name>
<dbReference type="InterPro" id="IPR050452">
    <property type="entry name" value="Metacaspase"/>
</dbReference>
<evidence type="ECO:0000256" key="1">
    <source>
        <dbReference type="ARBA" id="ARBA00009005"/>
    </source>
</evidence>
<dbReference type="Proteomes" id="UP000663853">
    <property type="component" value="Unassembled WGS sequence"/>
</dbReference>
<dbReference type="AlphaFoldDB" id="A0A8H3D200"/>
<evidence type="ECO:0000313" key="4">
    <source>
        <dbReference type="Proteomes" id="UP000663853"/>
    </source>
</evidence>
<dbReference type="InterPro" id="IPR011600">
    <property type="entry name" value="Pept_C14_caspase"/>
</dbReference>
<comment type="similarity">
    <text evidence="1">Belongs to the peptidase C14B family.</text>
</comment>
<gene>
    <name evidence="3" type="ORF">RDB_LOCUS117003</name>
</gene>
<feature type="domain" description="Peptidase C14 caspase" evidence="2">
    <location>
        <begin position="45"/>
        <end position="120"/>
    </location>
</feature>
<dbReference type="Gene3D" id="3.40.50.1460">
    <property type="match status" value="1"/>
</dbReference>
<feature type="non-terminal residue" evidence="3">
    <location>
        <position position="1"/>
    </location>
</feature>
<dbReference type="Pfam" id="PF00656">
    <property type="entry name" value="Peptidase_C14"/>
    <property type="match status" value="1"/>
</dbReference>
<sequence>TRLEIDSTPRASGDHDQRGGVIARSPGAIIFDGVKAEPGQPYGPLPSDAADVKLVHEMLLRFGYERRDIRILCDVCGGFNGRADPTRENILQSLEWLVAGATAGDRRFLHFSGHGDRILGDLVNGKRARRVEPRLNMPGAWNIDTERSSTRVFSRRATEQVVEEDELVYYNEGIITRLSEVRDELTDGEYTDKILDSELNEYLSKLPEGCTITSIMDCCASGRILNLSHKLLGGGFRGQHDTAIAQNRPGFFQNTPVENTKNSSGEAISPSPSVASVAESAAPSISTVVCIMMKVVPRLMRYAREVMQEGIPDRERDLDNIKARIVSEFLISFAYWAKMLKFAWGACHQRQESWETNDRSAGLFTQTFTETCLRLAGPSGTPNQFTYNQLFNEVSQQVAEKRAGSCAGWGNSKPAPQFVQLWTSLKNAGRAAEINLLDSPVLF</sequence>
<dbReference type="GO" id="GO:0004197">
    <property type="term" value="F:cysteine-type endopeptidase activity"/>
    <property type="evidence" value="ECO:0007669"/>
    <property type="project" value="InterPro"/>
</dbReference>
<dbReference type="EMBL" id="CAJMXA010003577">
    <property type="protein sequence ID" value="CAE6504102.1"/>
    <property type="molecule type" value="Genomic_DNA"/>
</dbReference>
<accession>A0A8H3D200</accession>
<organism evidence="3 4">
    <name type="scientific">Rhizoctonia solani</name>
    <dbReference type="NCBI Taxonomy" id="456999"/>
    <lineage>
        <taxon>Eukaryota</taxon>
        <taxon>Fungi</taxon>
        <taxon>Dikarya</taxon>
        <taxon>Basidiomycota</taxon>
        <taxon>Agaricomycotina</taxon>
        <taxon>Agaricomycetes</taxon>
        <taxon>Cantharellales</taxon>
        <taxon>Ceratobasidiaceae</taxon>
        <taxon>Rhizoctonia</taxon>
    </lineage>
</organism>
<dbReference type="PANTHER" id="PTHR48104">
    <property type="entry name" value="METACASPASE-4"/>
    <property type="match status" value="1"/>
</dbReference>
<dbReference type="GO" id="GO:0005737">
    <property type="term" value="C:cytoplasm"/>
    <property type="evidence" value="ECO:0007669"/>
    <property type="project" value="TreeGrafter"/>
</dbReference>
<protein>
    <recommendedName>
        <fullName evidence="2">Peptidase C14 caspase domain-containing protein</fullName>
    </recommendedName>
</protein>
<dbReference type="OrthoDB" id="10267175at2759"/>
<comment type="caution">
    <text evidence="3">The sequence shown here is derived from an EMBL/GenBank/DDBJ whole genome shotgun (WGS) entry which is preliminary data.</text>
</comment>
<evidence type="ECO:0000259" key="2">
    <source>
        <dbReference type="Pfam" id="PF00656"/>
    </source>
</evidence>
<reference evidence="3" key="1">
    <citation type="submission" date="2021-01" db="EMBL/GenBank/DDBJ databases">
        <authorList>
            <person name="Kaushik A."/>
        </authorList>
    </citation>
    <scope>NUCLEOTIDE SEQUENCE</scope>
    <source>
        <strain evidence="3">AG6-10EEA</strain>
    </source>
</reference>
<evidence type="ECO:0000313" key="3">
    <source>
        <dbReference type="EMBL" id="CAE6504102.1"/>
    </source>
</evidence>
<dbReference type="GO" id="GO:0006508">
    <property type="term" value="P:proteolysis"/>
    <property type="evidence" value="ECO:0007669"/>
    <property type="project" value="InterPro"/>
</dbReference>
<dbReference type="PANTHER" id="PTHR48104:SF30">
    <property type="entry name" value="METACASPASE-1"/>
    <property type="match status" value="1"/>
</dbReference>